<dbReference type="RefSeq" id="WP_060800243.1">
    <property type="nucleotide sequence ID" value="NZ_KQ957101.1"/>
</dbReference>
<dbReference type="SUPFAM" id="SSF142433">
    <property type="entry name" value="CinA-like"/>
    <property type="match status" value="1"/>
</dbReference>
<protein>
    <recommendedName>
        <fullName evidence="1">Putative competence-damage inducible protein</fullName>
    </recommendedName>
</protein>
<dbReference type="PATRIC" id="fig|54005.3.peg.1141"/>
<dbReference type="NCBIfam" id="TIGR00177">
    <property type="entry name" value="molyb_syn"/>
    <property type="match status" value="1"/>
</dbReference>
<accession>A0A133PLV3</accession>
<dbReference type="InterPro" id="IPR050101">
    <property type="entry name" value="CinA"/>
</dbReference>
<dbReference type="NCBIfam" id="TIGR00200">
    <property type="entry name" value="cinA_nterm"/>
    <property type="match status" value="1"/>
</dbReference>
<dbReference type="InterPro" id="IPR036425">
    <property type="entry name" value="MoaB/Mog-like_dom_sf"/>
</dbReference>
<organism evidence="3">
    <name type="scientific">Peptoniphilus harei</name>
    <dbReference type="NCBI Taxonomy" id="54005"/>
    <lineage>
        <taxon>Bacteria</taxon>
        <taxon>Bacillati</taxon>
        <taxon>Bacillota</taxon>
        <taxon>Tissierellia</taxon>
        <taxon>Tissierellales</taxon>
        <taxon>Peptoniphilaceae</taxon>
        <taxon>Peptoniphilus</taxon>
    </lineage>
</organism>
<evidence type="ECO:0000313" key="4">
    <source>
        <dbReference type="Proteomes" id="UP000070174"/>
    </source>
</evidence>
<dbReference type="NCBIfam" id="NF001813">
    <property type="entry name" value="PRK00549.1"/>
    <property type="match status" value="1"/>
</dbReference>
<dbReference type="Proteomes" id="UP000070174">
    <property type="component" value="Unassembled WGS sequence"/>
</dbReference>
<evidence type="ECO:0000259" key="2">
    <source>
        <dbReference type="SMART" id="SM00852"/>
    </source>
</evidence>
<name>A0A133PLV3_9FIRM</name>
<dbReference type="InterPro" id="IPR001453">
    <property type="entry name" value="MoaB/Mog_dom"/>
</dbReference>
<dbReference type="PIRSF" id="PIRSF006728">
    <property type="entry name" value="CinA"/>
    <property type="match status" value="1"/>
</dbReference>
<dbReference type="Pfam" id="PF02464">
    <property type="entry name" value="CinA"/>
    <property type="match status" value="1"/>
</dbReference>
<dbReference type="EMBL" id="LRQE01000034">
    <property type="protein sequence ID" value="KXA29534.1"/>
    <property type="molecule type" value="Genomic_DNA"/>
</dbReference>
<dbReference type="SMART" id="SM00852">
    <property type="entry name" value="MoCF_biosynth"/>
    <property type="match status" value="1"/>
</dbReference>
<sequence length="411" mass="46127">MKASILTIGKEILIGSILNTNSKYISEKLTDMGIDVIRQVSVDDGLDEIVEELNYISKSSDLIIISGGLGPTDDDLTRDAVAKFLNRKVYLDQDEKIKMEERFNRVGRTMTPNNLKQVMLIEGSEKIDNLWGVALGEFIEFNNKKIILLPGPPNEMEPMLDYYIANKSFTSDNIIIKSIDIIGLGESIIEDRIRHMEFNDKTISINTFAHGTYTEVKIIGKNSDKDKLISSIEETVNSLYREFKTHIYSENNEDVAKQIVDILIKNNLKISFAESITGGMLASAITDISGASNVIESSYVTYSNDSKNKNLNVSKETLKEFGAISENTAYEMAKGVKEKSLANIGVSTTGEAGPNSSETEVGNVFTCIYFGEDNYYTKHYFFSGDRNKIRRSTVNRVLSHILYLLRKNFKE</sequence>
<proteinExistence type="inferred from homology"/>
<evidence type="ECO:0000313" key="3">
    <source>
        <dbReference type="EMBL" id="KXA29534.1"/>
    </source>
</evidence>
<reference evidence="3 4" key="1">
    <citation type="submission" date="2016-01" db="EMBL/GenBank/DDBJ databases">
        <authorList>
            <person name="Oliw E.H."/>
        </authorList>
    </citation>
    <scope>NUCLEOTIDE SEQUENCE [LARGE SCALE GENOMIC DNA]</scope>
    <source>
        <strain evidence="3 4">CMW7756A</strain>
    </source>
</reference>
<gene>
    <name evidence="1" type="primary">cinA</name>
    <name evidence="3" type="ORF">HMPREF3229_01158</name>
</gene>
<comment type="caution">
    <text evidence="3">The sequence shown here is derived from an EMBL/GenBank/DDBJ whole genome shotgun (WGS) entry which is preliminary data.</text>
</comment>
<dbReference type="SUPFAM" id="SSF53218">
    <property type="entry name" value="Molybdenum cofactor biosynthesis proteins"/>
    <property type="match status" value="1"/>
</dbReference>
<dbReference type="InterPro" id="IPR008135">
    <property type="entry name" value="Competence-induced_CinA"/>
</dbReference>
<evidence type="ECO:0000256" key="1">
    <source>
        <dbReference type="HAMAP-Rule" id="MF_00226"/>
    </source>
</evidence>
<feature type="domain" description="MoaB/Mog" evidence="2">
    <location>
        <begin position="4"/>
        <end position="171"/>
    </location>
</feature>
<dbReference type="InterPro" id="IPR036653">
    <property type="entry name" value="CinA-like_C"/>
</dbReference>
<dbReference type="Pfam" id="PF00994">
    <property type="entry name" value="MoCF_biosynth"/>
    <property type="match status" value="1"/>
</dbReference>
<dbReference type="PANTHER" id="PTHR13939:SF0">
    <property type="entry name" value="NMN AMIDOHYDROLASE-LIKE PROTEIN YFAY"/>
    <property type="match status" value="1"/>
</dbReference>
<comment type="similarity">
    <text evidence="1">Belongs to the CinA family.</text>
</comment>
<dbReference type="HAMAP" id="MF_00226_B">
    <property type="entry name" value="CinA_B"/>
    <property type="match status" value="1"/>
</dbReference>
<dbReference type="PANTHER" id="PTHR13939">
    <property type="entry name" value="NICOTINAMIDE-NUCLEOTIDE AMIDOHYDROLASE PNCC"/>
    <property type="match status" value="1"/>
</dbReference>
<dbReference type="Gene3D" id="3.90.950.20">
    <property type="entry name" value="CinA-like"/>
    <property type="match status" value="1"/>
</dbReference>
<dbReference type="CDD" id="cd00885">
    <property type="entry name" value="cinA"/>
    <property type="match status" value="1"/>
</dbReference>
<dbReference type="InterPro" id="IPR008136">
    <property type="entry name" value="CinA_C"/>
</dbReference>
<dbReference type="NCBIfam" id="TIGR00199">
    <property type="entry name" value="PncC_domain"/>
    <property type="match status" value="1"/>
</dbReference>
<dbReference type="AlphaFoldDB" id="A0A133PLV3"/>
<dbReference type="Gene3D" id="3.40.980.10">
    <property type="entry name" value="MoaB/Mog-like domain"/>
    <property type="match status" value="1"/>
</dbReference>